<dbReference type="Gene3D" id="1.20.1250.20">
    <property type="entry name" value="MFS general substrate transporter like domains"/>
    <property type="match status" value="3"/>
</dbReference>
<evidence type="ECO:0000256" key="2">
    <source>
        <dbReference type="ARBA" id="ARBA00022448"/>
    </source>
</evidence>
<dbReference type="InterPro" id="IPR036259">
    <property type="entry name" value="MFS_trans_sf"/>
</dbReference>
<evidence type="ECO:0000256" key="7">
    <source>
        <dbReference type="SAM" id="MobiDB-lite"/>
    </source>
</evidence>
<evidence type="ECO:0000313" key="10">
    <source>
        <dbReference type="EMBL" id="KOB73027.1"/>
    </source>
</evidence>
<feature type="transmembrane region" description="Helical" evidence="8">
    <location>
        <begin position="583"/>
        <end position="605"/>
    </location>
</feature>
<dbReference type="PANTHER" id="PTHR11662:SF415">
    <property type="entry name" value="AT30085P-RELATED"/>
    <property type="match status" value="1"/>
</dbReference>
<keyword evidence="5 8" id="KW-1133">Transmembrane helix</keyword>
<evidence type="ECO:0000256" key="8">
    <source>
        <dbReference type="SAM" id="Phobius"/>
    </source>
</evidence>
<dbReference type="STRING" id="104452.A0A0L7LBZ8"/>
<dbReference type="InterPro" id="IPR020846">
    <property type="entry name" value="MFS_dom"/>
</dbReference>
<dbReference type="GO" id="GO:0015293">
    <property type="term" value="F:symporter activity"/>
    <property type="evidence" value="ECO:0007669"/>
    <property type="project" value="UniProtKB-KW"/>
</dbReference>
<evidence type="ECO:0000256" key="3">
    <source>
        <dbReference type="ARBA" id="ARBA00022692"/>
    </source>
</evidence>
<feature type="transmembrane region" description="Helical" evidence="8">
    <location>
        <begin position="236"/>
        <end position="257"/>
    </location>
</feature>
<organism evidence="10 11">
    <name type="scientific">Operophtera brumata</name>
    <name type="common">Winter moth</name>
    <name type="synonym">Phalaena brumata</name>
    <dbReference type="NCBI Taxonomy" id="104452"/>
    <lineage>
        <taxon>Eukaryota</taxon>
        <taxon>Metazoa</taxon>
        <taxon>Ecdysozoa</taxon>
        <taxon>Arthropoda</taxon>
        <taxon>Hexapoda</taxon>
        <taxon>Insecta</taxon>
        <taxon>Pterygota</taxon>
        <taxon>Neoptera</taxon>
        <taxon>Endopterygota</taxon>
        <taxon>Lepidoptera</taxon>
        <taxon>Glossata</taxon>
        <taxon>Ditrysia</taxon>
        <taxon>Geometroidea</taxon>
        <taxon>Geometridae</taxon>
        <taxon>Larentiinae</taxon>
        <taxon>Operophtera</taxon>
    </lineage>
</organism>
<evidence type="ECO:0000313" key="11">
    <source>
        <dbReference type="Proteomes" id="UP000037510"/>
    </source>
</evidence>
<keyword evidence="4" id="KW-0769">Symport</keyword>
<keyword evidence="11" id="KW-1185">Reference proteome</keyword>
<keyword evidence="3 8" id="KW-0812">Transmembrane</keyword>
<sequence length="623" mass="68844">MYPQSWDLQIAANYVMPDLAAPKQKKTPLSWETMALFVVFIIPQRYVLAIMGLLAIANAYTMRVCLNLAITQMVKRNVAVEGDEHYDPLACPDLNLVENVTSSANLTYNYRDETMLFEWSEVTQGLLLGSFYYGYVLTHIPGGMLAERFGGKWVLGLGLLSTAICTIITPITVRLGLIMHEGSWENVFYLFGGLGIIWFLLWIGHDWGYFTMVTDLPKYMTDVLKFNIKSTGTMSALPYVAMWISSFFFGLLCDYCIKRKWHSITTARKLYTTIAATGPGICILLASYSGCDTTLAVFWFVFAMTLMGAYYSGMKINPLDITPNYAGTTTALVNGIAAISAIETRSGGMTSRNTGTHLGGNMDPCRRKTKTLRNPPKKRLRKRNSTAWIFIHTATVLTRFSFSALLIPQRYILGILGLFALANSFTMRVCLSMTITQMVLHAELSDHIVGETCPDPTVPSNSSLLSDPTDVVEVSAFYYGYVITHLPGGLLAEKFGGKWTLGIGLLITSVATALTPLAVSLGGATGLFIIRGPVTPAFVLLMARWVPPSERSRFGAMIFGGAQIGNIFGPYISGLILHDGGDWANVFYFFGGLGVIWFFFWVSVLNNSHPLKLIRSARLLIVY</sequence>
<keyword evidence="2" id="KW-0813">Transport</keyword>
<dbReference type="GO" id="GO:0006820">
    <property type="term" value="P:monoatomic anion transport"/>
    <property type="evidence" value="ECO:0007669"/>
    <property type="project" value="TreeGrafter"/>
</dbReference>
<dbReference type="SUPFAM" id="SSF103473">
    <property type="entry name" value="MFS general substrate transporter"/>
    <property type="match status" value="2"/>
</dbReference>
<dbReference type="GO" id="GO:0016020">
    <property type="term" value="C:membrane"/>
    <property type="evidence" value="ECO:0007669"/>
    <property type="project" value="UniProtKB-SubCell"/>
</dbReference>
<feature type="transmembrane region" description="Helical" evidence="8">
    <location>
        <begin position="525"/>
        <end position="543"/>
    </location>
</feature>
<evidence type="ECO:0000256" key="4">
    <source>
        <dbReference type="ARBA" id="ARBA00022847"/>
    </source>
</evidence>
<dbReference type="PANTHER" id="PTHR11662">
    <property type="entry name" value="SOLUTE CARRIER FAMILY 17"/>
    <property type="match status" value="1"/>
</dbReference>
<feature type="domain" description="Major facilitator superfamily (MFS) profile" evidence="9">
    <location>
        <begin position="412"/>
        <end position="623"/>
    </location>
</feature>
<evidence type="ECO:0000256" key="5">
    <source>
        <dbReference type="ARBA" id="ARBA00022989"/>
    </source>
</evidence>
<gene>
    <name evidence="10" type="ORF">OBRU01_11390</name>
</gene>
<feature type="transmembrane region" description="Helical" evidence="8">
    <location>
        <begin position="499"/>
        <end position="519"/>
    </location>
</feature>
<proteinExistence type="predicted"/>
<reference evidence="10 11" key="1">
    <citation type="journal article" date="2015" name="Genome Biol. Evol.">
        <title>The genome of winter moth (Operophtera brumata) provides a genomic perspective on sexual dimorphism and phenology.</title>
        <authorList>
            <person name="Derks M.F."/>
            <person name="Smit S."/>
            <person name="Salis L."/>
            <person name="Schijlen E."/>
            <person name="Bossers A."/>
            <person name="Mateman C."/>
            <person name="Pijl A.S."/>
            <person name="de Ridder D."/>
            <person name="Groenen M.A."/>
            <person name="Visser M.E."/>
            <person name="Megens H.J."/>
        </authorList>
    </citation>
    <scope>NUCLEOTIDE SEQUENCE [LARGE SCALE GENOMIC DNA]</scope>
    <source>
        <strain evidence="10">WM2013NL</strain>
        <tissue evidence="10">Head and thorax</tissue>
    </source>
</reference>
<feature type="transmembrane region" description="Helical" evidence="8">
    <location>
        <begin position="34"/>
        <end position="57"/>
    </location>
</feature>
<evidence type="ECO:0000256" key="1">
    <source>
        <dbReference type="ARBA" id="ARBA00004141"/>
    </source>
</evidence>
<feature type="compositionally biased region" description="Basic residues" evidence="7">
    <location>
        <begin position="367"/>
        <end position="377"/>
    </location>
</feature>
<feature type="transmembrane region" description="Helical" evidence="8">
    <location>
        <begin position="153"/>
        <end position="175"/>
    </location>
</feature>
<dbReference type="Proteomes" id="UP000037510">
    <property type="component" value="Unassembled WGS sequence"/>
</dbReference>
<name>A0A0L7LBZ8_OPEBR</name>
<comment type="subcellular location">
    <subcellularLocation>
        <location evidence="1">Membrane</location>
        <topology evidence="1">Multi-pass membrane protein</topology>
    </subcellularLocation>
</comment>
<dbReference type="Pfam" id="PF07690">
    <property type="entry name" value="MFS_1"/>
    <property type="match status" value="1"/>
</dbReference>
<dbReference type="InterPro" id="IPR011701">
    <property type="entry name" value="MFS"/>
</dbReference>
<feature type="transmembrane region" description="Helical" evidence="8">
    <location>
        <begin position="294"/>
        <end position="311"/>
    </location>
</feature>
<keyword evidence="6 8" id="KW-0472">Membrane</keyword>
<dbReference type="EMBL" id="JTDY01001741">
    <property type="protein sequence ID" value="KOB73027.1"/>
    <property type="molecule type" value="Genomic_DNA"/>
</dbReference>
<comment type="caution">
    <text evidence="10">The sequence shown here is derived from an EMBL/GenBank/DDBJ whole genome shotgun (WGS) entry which is preliminary data.</text>
</comment>
<feature type="transmembrane region" description="Helical" evidence="8">
    <location>
        <begin position="116"/>
        <end position="133"/>
    </location>
</feature>
<feature type="transmembrane region" description="Helical" evidence="8">
    <location>
        <begin position="269"/>
        <end position="288"/>
    </location>
</feature>
<feature type="region of interest" description="Disordered" evidence="7">
    <location>
        <begin position="352"/>
        <end position="377"/>
    </location>
</feature>
<feature type="transmembrane region" description="Helical" evidence="8">
    <location>
        <begin position="411"/>
        <end position="431"/>
    </location>
</feature>
<dbReference type="AlphaFoldDB" id="A0A0L7LBZ8"/>
<evidence type="ECO:0000259" key="9">
    <source>
        <dbReference type="PROSITE" id="PS50850"/>
    </source>
</evidence>
<protein>
    <recommendedName>
        <fullName evidence="9">Major facilitator superfamily (MFS) profile domain-containing protein</fullName>
    </recommendedName>
</protein>
<dbReference type="PROSITE" id="PS50850">
    <property type="entry name" value="MFS"/>
    <property type="match status" value="1"/>
</dbReference>
<dbReference type="FunFam" id="1.20.1250.20:FF:000003">
    <property type="entry name" value="Solute carrier family 17 member 3"/>
    <property type="match status" value="1"/>
</dbReference>
<feature type="transmembrane region" description="Helical" evidence="8">
    <location>
        <begin position="187"/>
        <end position="205"/>
    </location>
</feature>
<feature type="transmembrane region" description="Helical" evidence="8">
    <location>
        <begin position="387"/>
        <end position="405"/>
    </location>
</feature>
<feature type="transmembrane region" description="Helical" evidence="8">
    <location>
        <begin position="555"/>
        <end position="577"/>
    </location>
</feature>
<dbReference type="InterPro" id="IPR050382">
    <property type="entry name" value="MFS_Na/Anion_cotransporter"/>
</dbReference>
<accession>A0A0L7LBZ8</accession>
<evidence type="ECO:0000256" key="6">
    <source>
        <dbReference type="ARBA" id="ARBA00023136"/>
    </source>
</evidence>